<dbReference type="Pfam" id="PF00005">
    <property type="entry name" value="ABC_tran"/>
    <property type="match status" value="1"/>
</dbReference>
<dbReference type="InterPro" id="IPR015860">
    <property type="entry name" value="ABC_transpr_TagH-like"/>
</dbReference>
<evidence type="ECO:0000313" key="6">
    <source>
        <dbReference type="EMBL" id="OGG15942.1"/>
    </source>
</evidence>
<dbReference type="SMART" id="SM00382">
    <property type="entry name" value="AAA"/>
    <property type="match status" value="1"/>
</dbReference>
<dbReference type="SUPFAM" id="SSF52540">
    <property type="entry name" value="P-loop containing nucleoside triphosphate hydrolases"/>
    <property type="match status" value="1"/>
</dbReference>
<dbReference type="Gene3D" id="3.40.50.300">
    <property type="entry name" value="P-loop containing nucleotide triphosphate hydrolases"/>
    <property type="match status" value="1"/>
</dbReference>
<keyword evidence="3" id="KW-0547">Nucleotide-binding</keyword>
<comment type="similarity">
    <text evidence="1">Belongs to the ABC transporter superfamily.</text>
</comment>
<organism evidence="6 7">
    <name type="scientific">Candidatus Gottesmanbacteria bacterium RIFCSPHIGHO2_02_FULL_39_14</name>
    <dbReference type="NCBI Taxonomy" id="1798383"/>
    <lineage>
        <taxon>Bacteria</taxon>
        <taxon>Candidatus Gottesmaniibacteriota</taxon>
    </lineage>
</organism>
<dbReference type="GO" id="GO:0016020">
    <property type="term" value="C:membrane"/>
    <property type="evidence" value="ECO:0007669"/>
    <property type="project" value="InterPro"/>
</dbReference>
<evidence type="ECO:0000256" key="1">
    <source>
        <dbReference type="ARBA" id="ARBA00005417"/>
    </source>
</evidence>
<dbReference type="AlphaFoldDB" id="A0A1F5ZUY0"/>
<dbReference type="InterPro" id="IPR027417">
    <property type="entry name" value="P-loop_NTPase"/>
</dbReference>
<evidence type="ECO:0000256" key="2">
    <source>
        <dbReference type="ARBA" id="ARBA00022448"/>
    </source>
</evidence>
<dbReference type="InterPro" id="IPR003593">
    <property type="entry name" value="AAA+_ATPase"/>
</dbReference>
<evidence type="ECO:0000313" key="7">
    <source>
        <dbReference type="Proteomes" id="UP000176253"/>
    </source>
</evidence>
<evidence type="ECO:0000259" key="5">
    <source>
        <dbReference type="PROSITE" id="PS50893"/>
    </source>
</evidence>
<dbReference type="EMBL" id="MFJM01000063">
    <property type="protein sequence ID" value="OGG15942.1"/>
    <property type="molecule type" value="Genomic_DNA"/>
</dbReference>
<dbReference type="InterPro" id="IPR029439">
    <property type="entry name" value="Wzt_C"/>
</dbReference>
<dbReference type="STRING" id="1798383.A3D78_01195"/>
<evidence type="ECO:0000256" key="4">
    <source>
        <dbReference type="ARBA" id="ARBA00022840"/>
    </source>
</evidence>
<dbReference type="InterPro" id="IPR003439">
    <property type="entry name" value="ABC_transporter-like_ATP-bd"/>
</dbReference>
<dbReference type="GO" id="GO:0016887">
    <property type="term" value="F:ATP hydrolysis activity"/>
    <property type="evidence" value="ECO:0007669"/>
    <property type="project" value="InterPro"/>
</dbReference>
<dbReference type="Proteomes" id="UP000176253">
    <property type="component" value="Unassembled WGS sequence"/>
</dbReference>
<dbReference type="InterPro" id="IPR050683">
    <property type="entry name" value="Bact_Polysacc_Export_ATP-bd"/>
</dbReference>
<dbReference type="PANTHER" id="PTHR46743:SF2">
    <property type="entry name" value="TEICHOIC ACIDS EXPORT ATP-BINDING PROTEIN TAGH"/>
    <property type="match status" value="1"/>
</dbReference>
<dbReference type="CDD" id="cd03220">
    <property type="entry name" value="ABC_KpsT_Wzt"/>
    <property type="match status" value="1"/>
</dbReference>
<proteinExistence type="inferred from homology"/>
<name>A0A1F5ZUY0_9BACT</name>
<protein>
    <recommendedName>
        <fullName evidence="5">ABC transporter domain-containing protein</fullName>
    </recommendedName>
</protein>
<sequence length="426" mass="47558">MSKPIIEINNLSKKYKIGIKQPYFSLRDTVMGFVANPITPFKKKKINKEGLAEDEFWALKEVSLKIMPGESIGIIGFNGAGKTTLLKLISQITPPTLGEIILRGSVASLLEVGTGFHPELSGRENIYLNGAILGMTRSEINKKFIEIVNFAEIEKFLDTPVKRYSSGMYMRLAFAVASHLDSDILLIDEVLAVGDTVFQKKCLGKIEDITGKGRTILFVTHNLQAISRYCQKVALLDKGNLVKFASVGKVVNDYLDYRQKTATKRTWAKLSSSPGDNVVRLREVSLWEDLRPAKDSVDIRSTLRIDINYQVLTSGESLVPSIQLTNQQGIIVFSSNHSVEEWNWKKREKGTYLSSVYIPGNFLSDGNYILRVVIASYSPARKHISQRDVITFCVVDSSEGDTARGGYIGRIDGVVRPLLKWNTKLT</sequence>
<dbReference type="GO" id="GO:0140359">
    <property type="term" value="F:ABC-type transporter activity"/>
    <property type="evidence" value="ECO:0007669"/>
    <property type="project" value="InterPro"/>
</dbReference>
<gene>
    <name evidence="6" type="ORF">A3D78_01195</name>
</gene>
<feature type="domain" description="ABC transporter" evidence="5">
    <location>
        <begin position="41"/>
        <end position="263"/>
    </location>
</feature>
<dbReference type="Gene3D" id="2.70.50.60">
    <property type="entry name" value="abc- transporter (atp binding component) like domain"/>
    <property type="match status" value="1"/>
</dbReference>
<evidence type="ECO:0000256" key="3">
    <source>
        <dbReference type="ARBA" id="ARBA00022741"/>
    </source>
</evidence>
<comment type="caution">
    <text evidence="6">The sequence shown here is derived from an EMBL/GenBank/DDBJ whole genome shotgun (WGS) entry which is preliminary data.</text>
</comment>
<keyword evidence="2" id="KW-0813">Transport</keyword>
<reference evidence="6 7" key="1">
    <citation type="journal article" date="2016" name="Nat. Commun.">
        <title>Thousands of microbial genomes shed light on interconnected biogeochemical processes in an aquifer system.</title>
        <authorList>
            <person name="Anantharaman K."/>
            <person name="Brown C.T."/>
            <person name="Hug L.A."/>
            <person name="Sharon I."/>
            <person name="Castelle C.J."/>
            <person name="Probst A.J."/>
            <person name="Thomas B.C."/>
            <person name="Singh A."/>
            <person name="Wilkins M.J."/>
            <person name="Karaoz U."/>
            <person name="Brodie E.L."/>
            <person name="Williams K.H."/>
            <person name="Hubbard S.S."/>
            <person name="Banfield J.F."/>
        </authorList>
    </citation>
    <scope>NUCLEOTIDE SEQUENCE [LARGE SCALE GENOMIC DNA]</scope>
</reference>
<dbReference type="PROSITE" id="PS50893">
    <property type="entry name" value="ABC_TRANSPORTER_2"/>
    <property type="match status" value="1"/>
</dbReference>
<dbReference type="CDD" id="cd10147">
    <property type="entry name" value="Wzt_C-like"/>
    <property type="match status" value="1"/>
</dbReference>
<dbReference type="GO" id="GO:0005524">
    <property type="term" value="F:ATP binding"/>
    <property type="evidence" value="ECO:0007669"/>
    <property type="project" value="UniProtKB-KW"/>
</dbReference>
<dbReference type="Pfam" id="PF14524">
    <property type="entry name" value="Wzt_C"/>
    <property type="match status" value="1"/>
</dbReference>
<accession>A0A1F5ZUY0</accession>
<dbReference type="PANTHER" id="PTHR46743">
    <property type="entry name" value="TEICHOIC ACIDS EXPORT ATP-BINDING PROTEIN TAGH"/>
    <property type="match status" value="1"/>
</dbReference>
<keyword evidence="4" id="KW-0067">ATP-binding</keyword>